<dbReference type="AlphaFoldDB" id="A0AAE9Y4X8"/>
<evidence type="ECO:0000256" key="4">
    <source>
        <dbReference type="ARBA" id="ARBA00022692"/>
    </source>
</evidence>
<dbReference type="GO" id="GO:0005886">
    <property type="term" value="C:plasma membrane"/>
    <property type="evidence" value="ECO:0007669"/>
    <property type="project" value="UniProtKB-SubCell"/>
</dbReference>
<keyword evidence="9" id="KW-1185">Reference proteome</keyword>
<feature type="compositionally biased region" description="Basic residues" evidence="7">
    <location>
        <begin position="144"/>
        <end position="155"/>
    </location>
</feature>
<keyword evidence="5" id="KW-1133">Transmembrane helix</keyword>
<dbReference type="EMBL" id="CP116942">
    <property type="protein sequence ID" value="WCO65311.1"/>
    <property type="molecule type" value="Genomic_DNA"/>
</dbReference>
<evidence type="ECO:0000313" key="8">
    <source>
        <dbReference type="EMBL" id="WCO65311.1"/>
    </source>
</evidence>
<feature type="region of interest" description="Disordered" evidence="7">
    <location>
        <begin position="138"/>
        <end position="174"/>
    </location>
</feature>
<evidence type="ECO:0000256" key="3">
    <source>
        <dbReference type="ARBA" id="ARBA00022475"/>
    </source>
</evidence>
<dbReference type="KEGG" id="ima:PO878_12475"/>
<keyword evidence="3" id="KW-1003">Cell membrane</keyword>
<dbReference type="InterPro" id="IPR051907">
    <property type="entry name" value="DoxX-like_oxidoreductase"/>
</dbReference>
<keyword evidence="4" id="KW-0812">Transmembrane</keyword>
<comment type="subcellular location">
    <subcellularLocation>
        <location evidence="1">Cell membrane</location>
        <topology evidence="1">Multi-pass membrane protein</topology>
    </subcellularLocation>
</comment>
<evidence type="ECO:0000256" key="1">
    <source>
        <dbReference type="ARBA" id="ARBA00004651"/>
    </source>
</evidence>
<evidence type="ECO:0000256" key="5">
    <source>
        <dbReference type="ARBA" id="ARBA00022989"/>
    </source>
</evidence>
<evidence type="ECO:0000256" key="7">
    <source>
        <dbReference type="SAM" id="MobiDB-lite"/>
    </source>
</evidence>
<evidence type="ECO:0000256" key="6">
    <source>
        <dbReference type="ARBA" id="ARBA00023136"/>
    </source>
</evidence>
<dbReference type="PANTHER" id="PTHR33452">
    <property type="entry name" value="OXIDOREDUCTASE CATD-RELATED"/>
    <property type="match status" value="1"/>
</dbReference>
<reference evidence="8" key="1">
    <citation type="submission" date="2023-01" db="EMBL/GenBank/DDBJ databases">
        <title>The diversity of Class Acidimicrobiia in South China Sea sediment environments and the proposal of Iamia marina sp. nov., a novel species of the genus Iamia.</title>
        <authorList>
            <person name="He Y."/>
            <person name="Tian X."/>
        </authorList>
    </citation>
    <scope>NUCLEOTIDE SEQUENCE</scope>
    <source>
        <strain evidence="8">DSM 19957</strain>
    </source>
</reference>
<gene>
    <name evidence="8" type="ORF">PO878_12475</name>
</gene>
<accession>A0AAE9Y4X8</accession>
<dbReference type="RefSeq" id="WP_272734836.1">
    <property type="nucleotide sequence ID" value="NZ_CP116942.1"/>
</dbReference>
<dbReference type="InterPro" id="IPR032808">
    <property type="entry name" value="DoxX"/>
</dbReference>
<dbReference type="PANTHER" id="PTHR33452:SF1">
    <property type="entry name" value="INNER MEMBRANE PROTEIN YPHA-RELATED"/>
    <property type="match status" value="1"/>
</dbReference>
<evidence type="ECO:0000313" key="9">
    <source>
        <dbReference type="Proteomes" id="UP001216390"/>
    </source>
</evidence>
<organism evidence="8 9">
    <name type="scientific">Iamia majanohamensis</name>
    <dbReference type="NCBI Taxonomy" id="467976"/>
    <lineage>
        <taxon>Bacteria</taxon>
        <taxon>Bacillati</taxon>
        <taxon>Actinomycetota</taxon>
        <taxon>Acidimicrobiia</taxon>
        <taxon>Acidimicrobiales</taxon>
        <taxon>Iamiaceae</taxon>
        <taxon>Iamia</taxon>
    </lineage>
</organism>
<comment type="similarity">
    <text evidence="2">Belongs to the DoxX family.</text>
</comment>
<sequence>MTPVRLLARPLLASVFVSGGINALRAPKAHGQMAEPVVDKVAEPLGLPEDPELLAQVNGGVMIGAGLLLALGKAPRLASTALAVTLVPTTMAEHRFWEADDDDERDAQRIHFMKNLGLLGGLVLAAVDTEGKPGLAWRAGSAGRKARREARRAGKVAKAEGRRAGTRVTAALPG</sequence>
<protein>
    <submittedName>
        <fullName evidence="8">DoxX family protein</fullName>
    </submittedName>
</protein>
<evidence type="ECO:0000256" key="2">
    <source>
        <dbReference type="ARBA" id="ARBA00006679"/>
    </source>
</evidence>
<proteinExistence type="inferred from homology"/>
<name>A0AAE9Y4X8_9ACTN</name>
<keyword evidence="6" id="KW-0472">Membrane</keyword>
<dbReference type="Pfam" id="PF07681">
    <property type="entry name" value="DoxX"/>
    <property type="match status" value="1"/>
</dbReference>
<dbReference type="Proteomes" id="UP001216390">
    <property type="component" value="Chromosome"/>
</dbReference>